<keyword evidence="18" id="KW-1185">Reference proteome</keyword>
<evidence type="ECO:0000313" key="18">
    <source>
        <dbReference type="Proteomes" id="UP000185999"/>
    </source>
</evidence>
<gene>
    <name evidence="17" type="ORF">SAMN05421760_10325</name>
</gene>
<dbReference type="SUPFAM" id="SSF47384">
    <property type="entry name" value="Homodimeric domain of signal transducing histidine kinase"/>
    <property type="match status" value="1"/>
</dbReference>
<evidence type="ECO:0000256" key="5">
    <source>
        <dbReference type="ARBA" id="ARBA00022553"/>
    </source>
</evidence>
<dbReference type="InterPro" id="IPR050428">
    <property type="entry name" value="TCS_sensor_his_kinase"/>
</dbReference>
<evidence type="ECO:0000256" key="4">
    <source>
        <dbReference type="ARBA" id="ARBA00022519"/>
    </source>
</evidence>
<keyword evidence="11 14" id="KW-1133">Transmembrane helix</keyword>
<sequence>MPPRKTRPISLTLRVLLFVSIAIGLSLFLTASLVMSSVKQHFIEQDSAELHVITQSIVSVLKQSNDRVQLQNALSRAVSGHHSVYYQVESNQTPLLYHSNNTDFTQTTESLKPSQSIDADSLRIWKSDGKTYRGAITTAAEKGVIYRITAAVDMGFHLQFLDEFRKKLWLIMLGSGIATVFITWLGIRQGHLPLRGLSNSMREIETNHLNVRIDTTAVPIELLELAQSFNHMLGRLEEGFERLSHFSSDIAHELRTPLTNLITQTQVTLSKTRESDTYRELIYSNLEELERLTKMVSDMLWLAKCDNNLIKPVLEPLDLTLELSELFDFFEALAEEKHIVLLLEGPPANIMGDRSLLRRALSNLLSNAIRHTPHGETIIVKLETPDNYRVSITIINPGINIPREHLSRLFDRFYRVDPSRQQQSEGAGLGLAITKSIIESHGGSICAHSDNHTVSFCIVLPLQNESRKSSML</sequence>
<keyword evidence="6 14" id="KW-0808">Transferase</keyword>
<dbReference type="CDD" id="cd06225">
    <property type="entry name" value="HAMP"/>
    <property type="match status" value="1"/>
</dbReference>
<evidence type="ECO:0000313" key="17">
    <source>
        <dbReference type="EMBL" id="SIS65858.1"/>
    </source>
</evidence>
<keyword evidence="9 14" id="KW-0418">Kinase</keyword>
<dbReference type="InterPro" id="IPR036890">
    <property type="entry name" value="HATPase_C_sf"/>
</dbReference>
<dbReference type="Pfam" id="PF00512">
    <property type="entry name" value="HisKA"/>
    <property type="match status" value="1"/>
</dbReference>
<dbReference type="GO" id="GO:0000155">
    <property type="term" value="F:phosphorelay sensor kinase activity"/>
    <property type="evidence" value="ECO:0007669"/>
    <property type="project" value="InterPro"/>
</dbReference>
<evidence type="ECO:0000256" key="9">
    <source>
        <dbReference type="ARBA" id="ARBA00022777"/>
    </source>
</evidence>
<comment type="subcellular location">
    <subcellularLocation>
        <location evidence="2">Cell inner membrane</location>
        <topology evidence="2">Multi-pass membrane protein</topology>
    </subcellularLocation>
</comment>
<reference evidence="18" key="1">
    <citation type="submission" date="2017-01" db="EMBL/GenBank/DDBJ databases">
        <authorList>
            <person name="Varghese N."/>
            <person name="Submissions S."/>
        </authorList>
    </citation>
    <scope>NUCLEOTIDE SEQUENCE [LARGE SCALE GENOMIC DNA]</scope>
    <source>
        <strain evidence="18">DSM 22306</strain>
    </source>
</reference>
<dbReference type="EMBL" id="FTOE01000003">
    <property type="protein sequence ID" value="SIS65858.1"/>
    <property type="molecule type" value="Genomic_DNA"/>
</dbReference>
<keyword evidence="13 14" id="KW-0472">Membrane</keyword>
<dbReference type="CDD" id="cd00082">
    <property type="entry name" value="HisKA"/>
    <property type="match status" value="1"/>
</dbReference>
<dbReference type="InterPro" id="IPR005467">
    <property type="entry name" value="His_kinase_dom"/>
</dbReference>
<evidence type="ECO:0000256" key="7">
    <source>
        <dbReference type="ARBA" id="ARBA00022692"/>
    </source>
</evidence>
<keyword evidence="12 14" id="KW-0902">Two-component regulatory system</keyword>
<dbReference type="SUPFAM" id="SSF158472">
    <property type="entry name" value="HAMP domain-like"/>
    <property type="match status" value="1"/>
</dbReference>
<dbReference type="OrthoDB" id="9809766at2"/>
<organism evidence="17 18">
    <name type="scientific">Neptunomonas antarctica</name>
    <dbReference type="NCBI Taxonomy" id="619304"/>
    <lineage>
        <taxon>Bacteria</taxon>
        <taxon>Pseudomonadati</taxon>
        <taxon>Pseudomonadota</taxon>
        <taxon>Gammaproteobacteria</taxon>
        <taxon>Oceanospirillales</taxon>
        <taxon>Oceanospirillaceae</taxon>
        <taxon>Neptunomonas</taxon>
    </lineage>
</organism>
<evidence type="ECO:0000256" key="6">
    <source>
        <dbReference type="ARBA" id="ARBA00022679"/>
    </source>
</evidence>
<evidence type="ECO:0000256" key="11">
    <source>
        <dbReference type="ARBA" id="ARBA00022989"/>
    </source>
</evidence>
<dbReference type="CDD" id="cd00075">
    <property type="entry name" value="HATPase"/>
    <property type="match status" value="1"/>
</dbReference>
<evidence type="ECO:0000256" key="12">
    <source>
        <dbReference type="ARBA" id="ARBA00023012"/>
    </source>
</evidence>
<dbReference type="Pfam" id="PF00672">
    <property type="entry name" value="HAMP"/>
    <property type="match status" value="1"/>
</dbReference>
<dbReference type="SUPFAM" id="SSF55874">
    <property type="entry name" value="ATPase domain of HSP90 chaperone/DNA topoisomerase II/histidine kinase"/>
    <property type="match status" value="1"/>
</dbReference>
<feature type="transmembrane region" description="Helical" evidence="14">
    <location>
        <begin position="12"/>
        <end position="35"/>
    </location>
</feature>
<dbReference type="InterPro" id="IPR003661">
    <property type="entry name" value="HisK_dim/P_dom"/>
</dbReference>
<dbReference type="PROSITE" id="PS50885">
    <property type="entry name" value="HAMP"/>
    <property type="match status" value="1"/>
</dbReference>
<feature type="domain" description="Histidine kinase" evidence="15">
    <location>
        <begin position="249"/>
        <end position="464"/>
    </location>
</feature>
<keyword evidence="10 14" id="KW-0067">ATP-binding</keyword>
<dbReference type="STRING" id="619304.SAMN05421760_10325"/>
<evidence type="ECO:0000259" key="16">
    <source>
        <dbReference type="PROSITE" id="PS50885"/>
    </source>
</evidence>
<dbReference type="PANTHER" id="PTHR45436:SF15">
    <property type="entry name" value="SENSOR HISTIDINE KINASE CUSS"/>
    <property type="match status" value="1"/>
</dbReference>
<feature type="domain" description="HAMP" evidence="16">
    <location>
        <begin position="188"/>
        <end position="241"/>
    </location>
</feature>
<dbReference type="SMART" id="SM00304">
    <property type="entry name" value="HAMP"/>
    <property type="match status" value="1"/>
</dbReference>
<dbReference type="Gene3D" id="1.10.287.130">
    <property type="match status" value="1"/>
</dbReference>
<dbReference type="Gene3D" id="3.30.565.10">
    <property type="entry name" value="Histidine kinase-like ATPase, C-terminal domain"/>
    <property type="match status" value="1"/>
</dbReference>
<dbReference type="FunFam" id="1.10.287.130:FF:000001">
    <property type="entry name" value="Two-component sensor histidine kinase"/>
    <property type="match status" value="1"/>
</dbReference>
<name>A0A1N7KW81_9GAMM</name>
<protein>
    <recommendedName>
        <fullName evidence="14">Sensor protein</fullName>
        <ecNumber evidence="14">2.7.13.3</ecNumber>
    </recommendedName>
</protein>
<dbReference type="NCBIfam" id="NF007345">
    <property type="entry name" value="PRK09835.1"/>
    <property type="match status" value="1"/>
</dbReference>
<dbReference type="Pfam" id="PF21085">
    <property type="entry name" value="CusS"/>
    <property type="match status" value="1"/>
</dbReference>
<evidence type="ECO:0000256" key="13">
    <source>
        <dbReference type="ARBA" id="ARBA00023136"/>
    </source>
</evidence>
<dbReference type="Pfam" id="PF02518">
    <property type="entry name" value="HATPase_c"/>
    <property type="match status" value="1"/>
</dbReference>
<keyword evidence="4 14" id="KW-0997">Cell inner membrane</keyword>
<keyword evidence="3 14" id="KW-1003">Cell membrane</keyword>
<dbReference type="InterPro" id="IPR003660">
    <property type="entry name" value="HAMP_dom"/>
</dbReference>
<evidence type="ECO:0000256" key="1">
    <source>
        <dbReference type="ARBA" id="ARBA00000085"/>
    </source>
</evidence>
<dbReference type="NCBIfam" id="TIGR01386">
    <property type="entry name" value="cztS_silS_copS"/>
    <property type="match status" value="1"/>
</dbReference>
<comment type="function">
    <text evidence="14">Member of a two-component regulatory system.</text>
</comment>
<evidence type="ECO:0000256" key="2">
    <source>
        <dbReference type="ARBA" id="ARBA00004429"/>
    </source>
</evidence>
<dbReference type="InterPro" id="IPR004358">
    <property type="entry name" value="Sig_transdc_His_kin-like_C"/>
</dbReference>
<evidence type="ECO:0000256" key="3">
    <source>
        <dbReference type="ARBA" id="ARBA00022475"/>
    </source>
</evidence>
<dbReference type="PRINTS" id="PR00344">
    <property type="entry name" value="BCTRLSENSOR"/>
</dbReference>
<evidence type="ECO:0000256" key="10">
    <source>
        <dbReference type="ARBA" id="ARBA00022840"/>
    </source>
</evidence>
<dbReference type="InterPro" id="IPR003594">
    <property type="entry name" value="HATPase_dom"/>
</dbReference>
<feature type="transmembrane region" description="Helical" evidence="14">
    <location>
        <begin position="168"/>
        <end position="187"/>
    </location>
</feature>
<dbReference type="InterPro" id="IPR036097">
    <property type="entry name" value="HisK_dim/P_sf"/>
</dbReference>
<keyword evidence="8 14" id="KW-0547">Nucleotide-binding</keyword>
<comment type="catalytic activity">
    <reaction evidence="1 14">
        <text>ATP + protein L-histidine = ADP + protein N-phospho-L-histidine.</text>
        <dbReference type="EC" id="2.7.13.3"/>
    </reaction>
</comment>
<dbReference type="InterPro" id="IPR006290">
    <property type="entry name" value="CztS_silS_copS"/>
</dbReference>
<evidence type="ECO:0000256" key="8">
    <source>
        <dbReference type="ARBA" id="ARBA00022741"/>
    </source>
</evidence>
<dbReference type="Proteomes" id="UP000185999">
    <property type="component" value="Unassembled WGS sequence"/>
</dbReference>
<proteinExistence type="predicted"/>
<dbReference type="FunFam" id="3.30.565.10:FF:000006">
    <property type="entry name" value="Sensor histidine kinase WalK"/>
    <property type="match status" value="1"/>
</dbReference>
<dbReference type="AlphaFoldDB" id="A0A1N7KW81"/>
<dbReference type="InterPro" id="IPR048590">
    <property type="entry name" value="CusS-like_sensor"/>
</dbReference>
<dbReference type="EC" id="2.7.13.3" evidence="14"/>
<evidence type="ECO:0000256" key="14">
    <source>
        <dbReference type="RuleBase" id="RU364088"/>
    </source>
</evidence>
<dbReference type="SMART" id="SM00387">
    <property type="entry name" value="HATPase_c"/>
    <property type="match status" value="1"/>
</dbReference>
<evidence type="ECO:0000259" key="15">
    <source>
        <dbReference type="PROSITE" id="PS50109"/>
    </source>
</evidence>
<dbReference type="GO" id="GO:0005524">
    <property type="term" value="F:ATP binding"/>
    <property type="evidence" value="ECO:0007669"/>
    <property type="project" value="UniProtKB-KW"/>
</dbReference>
<dbReference type="PANTHER" id="PTHR45436">
    <property type="entry name" value="SENSOR HISTIDINE KINASE YKOH"/>
    <property type="match status" value="1"/>
</dbReference>
<dbReference type="SMART" id="SM00388">
    <property type="entry name" value="HisKA"/>
    <property type="match status" value="1"/>
</dbReference>
<accession>A0A1N7KW81</accession>
<dbReference type="PROSITE" id="PS50109">
    <property type="entry name" value="HIS_KIN"/>
    <property type="match status" value="1"/>
</dbReference>
<keyword evidence="5" id="KW-0597">Phosphoprotein</keyword>
<dbReference type="Gene3D" id="6.10.340.10">
    <property type="match status" value="1"/>
</dbReference>
<dbReference type="RefSeq" id="WP_054341704.1">
    <property type="nucleotide sequence ID" value="NZ_FTOE01000003.1"/>
</dbReference>
<dbReference type="GO" id="GO:0005886">
    <property type="term" value="C:plasma membrane"/>
    <property type="evidence" value="ECO:0007669"/>
    <property type="project" value="UniProtKB-SubCell"/>
</dbReference>
<keyword evidence="7 14" id="KW-0812">Transmembrane</keyword>